<feature type="non-terminal residue" evidence="1">
    <location>
        <position position="122"/>
    </location>
</feature>
<dbReference type="VEuPathDB" id="FungiDB:MAPG_05600"/>
<dbReference type="EMBL" id="GL876969">
    <property type="protein sequence ID" value="KLU86588.1"/>
    <property type="molecule type" value="Genomic_DNA"/>
</dbReference>
<proteinExistence type="predicted"/>
<evidence type="ECO:0008006" key="2">
    <source>
        <dbReference type="Google" id="ProtNLM"/>
    </source>
</evidence>
<dbReference type="SUPFAM" id="SSF56112">
    <property type="entry name" value="Protein kinase-like (PK-like)"/>
    <property type="match status" value="1"/>
</dbReference>
<organism evidence="1">
    <name type="scientific">Magnaporthiopsis poae (strain ATCC 64411 / 73-15)</name>
    <name type="common">Kentucky bluegrass fungus</name>
    <name type="synonym">Magnaporthe poae</name>
    <dbReference type="NCBI Taxonomy" id="644358"/>
    <lineage>
        <taxon>Eukaryota</taxon>
        <taxon>Fungi</taxon>
        <taxon>Dikarya</taxon>
        <taxon>Ascomycota</taxon>
        <taxon>Pezizomycotina</taxon>
        <taxon>Sordariomycetes</taxon>
        <taxon>Sordariomycetidae</taxon>
        <taxon>Magnaporthales</taxon>
        <taxon>Magnaporthaceae</taxon>
        <taxon>Magnaporthiopsis</taxon>
    </lineage>
</organism>
<accession>A0A0H2TRW4</accession>
<name>A0A0H2TRW4_MAGP6</name>
<protein>
    <recommendedName>
        <fullName evidence="2">Protein kinase domain-containing protein</fullName>
    </recommendedName>
</protein>
<reference evidence="1" key="2">
    <citation type="submission" date="2011-03" db="EMBL/GenBank/DDBJ databases">
        <title>Annotation of Magnaporthe poae ATCC 64411.</title>
        <authorList>
            <person name="Ma L.-J."/>
            <person name="Dead R."/>
            <person name="Young S.K."/>
            <person name="Zeng Q."/>
            <person name="Gargeya S."/>
            <person name="Fitzgerald M."/>
            <person name="Haas B."/>
            <person name="Abouelleil A."/>
            <person name="Alvarado L."/>
            <person name="Arachchi H.M."/>
            <person name="Berlin A."/>
            <person name="Brown A."/>
            <person name="Chapman S.B."/>
            <person name="Chen Z."/>
            <person name="Dunbar C."/>
            <person name="Freedman E."/>
            <person name="Gearin G."/>
            <person name="Gellesch M."/>
            <person name="Goldberg J."/>
            <person name="Griggs A."/>
            <person name="Gujja S."/>
            <person name="Heiman D."/>
            <person name="Howarth C."/>
            <person name="Larson L."/>
            <person name="Lui A."/>
            <person name="MacDonald P.J.P."/>
            <person name="Mehta T."/>
            <person name="Montmayeur A."/>
            <person name="Murphy C."/>
            <person name="Neiman D."/>
            <person name="Pearson M."/>
            <person name="Priest M."/>
            <person name="Roberts A."/>
            <person name="Saif S."/>
            <person name="Shea T."/>
            <person name="Shenoy N."/>
            <person name="Sisk P."/>
            <person name="Stolte C."/>
            <person name="Sykes S."/>
            <person name="Yandava C."/>
            <person name="Wortman J."/>
            <person name="Nusbaum C."/>
            <person name="Birren B."/>
        </authorList>
    </citation>
    <scope>NUCLEOTIDE SEQUENCE</scope>
    <source>
        <strain evidence="1">ATCC 64411</strain>
    </source>
</reference>
<gene>
    <name evidence="1" type="ORF">MAPG_05600</name>
</gene>
<dbReference type="InterPro" id="IPR011009">
    <property type="entry name" value="Kinase-like_dom_sf"/>
</dbReference>
<evidence type="ECO:0000313" key="1">
    <source>
        <dbReference type="EMBL" id="KLU86588.1"/>
    </source>
</evidence>
<dbReference type="AlphaFoldDB" id="A0A0H2TRW4"/>
<reference evidence="1" key="1">
    <citation type="submission" date="2010-05" db="EMBL/GenBank/DDBJ databases">
        <title>The Genome Sequence of Magnaporthe poae strain ATCC 64411.</title>
        <authorList>
            <consortium name="The Broad Institute Genome Sequencing Platform"/>
            <consortium name="Broad Institute Genome Sequencing Center for Infectious Disease"/>
            <person name="Ma L.-J."/>
            <person name="Dead R."/>
            <person name="Young S."/>
            <person name="Zeng Q."/>
            <person name="Koehrsen M."/>
            <person name="Alvarado L."/>
            <person name="Berlin A."/>
            <person name="Chapman S.B."/>
            <person name="Chen Z."/>
            <person name="Freedman E."/>
            <person name="Gellesch M."/>
            <person name="Goldberg J."/>
            <person name="Griggs A."/>
            <person name="Gujja S."/>
            <person name="Heilman E.R."/>
            <person name="Heiman D."/>
            <person name="Hepburn T."/>
            <person name="Howarth C."/>
            <person name="Jen D."/>
            <person name="Larson L."/>
            <person name="Mehta T."/>
            <person name="Neiman D."/>
            <person name="Pearson M."/>
            <person name="Roberts A."/>
            <person name="Saif S."/>
            <person name="Shea T."/>
            <person name="Shenoy N."/>
            <person name="Sisk P."/>
            <person name="Stolte C."/>
            <person name="Sykes S."/>
            <person name="Walk T."/>
            <person name="White J."/>
            <person name="Yandava C."/>
            <person name="Haas B."/>
            <person name="Nusbaum C."/>
            <person name="Birren B."/>
        </authorList>
    </citation>
    <scope>NUCLEOTIDE SEQUENCE</scope>
    <source>
        <strain evidence="1">ATCC 64411</strain>
    </source>
</reference>
<sequence>MSSSTRNTQPSGDLAIIKHLTDRKGYGKVLVRRESDGEVLLGETLEGEGKPARIKAVVDSGFSEMIQNLLNHENLVSMAGFVSTTDPEAPGGGPGKTTRYLVWDYCDAGTLEMLLRDPPVPP</sequence>
<dbReference type="OrthoDB" id="4062651at2759"/>